<keyword evidence="1" id="KW-0812">Transmembrane</keyword>
<organism evidence="2 3">
    <name type="scientific">Petrotoga olearia DSM 13574</name>
    <dbReference type="NCBI Taxonomy" id="1122955"/>
    <lineage>
        <taxon>Bacteria</taxon>
        <taxon>Thermotogati</taxon>
        <taxon>Thermotogota</taxon>
        <taxon>Thermotogae</taxon>
        <taxon>Petrotogales</taxon>
        <taxon>Petrotogaceae</taxon>
        <taxon>Petrotoga</taxon>
    </lineage>
</organism>
<accession>A0A2K1P1A8</accession>
<dbReference type="AlphaFoldDB" id="A0A2K1P1A8"/>
<evidence type="ECO:0000313" key="3">
    <source>
        <dbReference type="Proteomes" id="UP000236434"/>
    </source>
</evidence>
<evidence type="ECO:0000313" key="2">
    <source>
        <dbReference type="EMBL" id="PNR96578.1"/>
    </source>
</evidence>
<dbReference type="EMBL" id="AZRL01000012">
    <property type="protein sequence ID" value="PNR96578.1"/>
    <property type="molecule type" value="Genomic_DNA"/>
</dbReference>
<reference evidence="2 3" key="1">
    <citation type="submission" date="2013-12" db="EMBL/GenBank/DDBJ databases">
        <title>Comparative genomics of Petrotoga isolates.</title>
        <authorList>
            <person name="Nesbo C.L."/>
            <person name="Charchuk R."/>
            <person name="Chow K."/>
        </authorList>
    </citation>
    <scope>NUCLEOTIDE SEQUENCE [LARGE SCALE GENOMIC DNA]</scope>
    <source>
        <strain evidence="2 3">DSM 13574</strain>
    </source>
</reference>
<dbReference type="OrthoDB" id="47780at2"/>
<feature type="transmembrane region" description="Helical" evidence="1">
    <location>
        <begin position="12"/>
        <end position="33"/>
    </location>
</feature>
<dbReference type="Proteomes" id="UP000236434">
    <property type="component" value="Unassembled WGS sequence"/>
</dbReference>
<evidence type="ECO:0008006" key="4">
    <source>
        <dbReference type="Google" id="ProtNLM"/>
    </source>
</evidence>
<gene>
    <name evidence="2" type="ORF">X929_05155</name>
</gene>
<keyword evidence="1" id="KW-0472">Membrane</keyword>
<name>A0A2K1P1A8_9BACT</name>
<comment type="caution">
    <text evidence="2">The sequence shown here is derived from an EMBL/GenBank/DDBJ whole genome shotgun (WGS) entry which is preliminary data.</text>
</comment>
<protein>
    <recommendedName>
        <fullName evidence="4">Sensor histidine kinase</fullName>
    </recommendedName>
</protein>
<sequence length="136" mass="16111">MFLLESNVRKFLKYTLIATIILLLVLLVIESYGKYQEYLNIKRMQNNLNYTYNNYLYKVANQRTNIVEFFDFLTDNDFYLIEFNYSLADGLSAKVATFMEPTQKIKSKYSISELTKINMGTKYYVILEIKEQGVNQ</sequence>
<proteinExistence type="predicted"/>
<evidence type="ECO:0000256" key="1">
    <source>
        <dbReference type="SAM" id="Phobius"/>
    </source>
</evidence>
<dbReference type="RefSeq" id="WP_103066952.1">
    <property type="nucleotide sequence ID" value="NZ_AZRL01000012.1"/>
</dbReference>
<keyword evidence="1" id="KW-1133">Transmembrane helix</keyword>